<dbReference type="CDD" id="cd07067">
    <property type="entry name" value="HP_PGM_like"/>
    <property type="match status" value="1"/>
</dbReference>
<dbReference type="EC" id="5.4.2.11" evidence="2"/>
<comment type="similarity">
    <text evidence="1">Belongs to the phosphoglycerate mutase family. BPG-dependent PGAM subfamily.</text>
</comment>
<proteinExistence type="inferred from homology"/>
<reference evidence="6" key="1">
    <citation type="journal article" date="2023" name="G3 (Bethesda)">
        <title>A reference genome for the long-term kleptoplast-retaining sea slug Elysia crispata morphotype clarki.</title>
        <authorList>
            <person name="Eastman K.E."/>
            <person name="Pendleton A.L."/>
            <person name="Shaikh M.A."/>
            <person name="Suttiyut T."/>
            <person name="Ogas R."/>
            <person name="Tomko P."/>
            <person name="Gavelis G."/>
            <person name="Widhalm J.R."/>
            <person name="Wisecaver J.H."/>
        </authorList>
    </citation>
    <scope>NUCLEOTIDE SEQUENCE</scope>
    <source>
        <strain evidence="6">ECLA1</strain>
    </source>
</reference>
<dbReference type="SUPFAM" id="SSF53254">
    <property type="entry name" value="Phosphoglycerate mutase-like"/>
    <property type="match status" value="1"/>
</dbReference>
<evidence type="ECO:0000256" key="4">
    <source>
        <dbReference type="ARBA" id="ARBA00023235"/>
    </source>
</evidence>
<evidence type="ECO:0000313" key="7">
    <source>
        <dbReference type="Proteomes" id="UP001283361"/>
    </source>
</evidence>
<dbReference type="EMBL" id="JAWDGP010008005">
    <property type="protein sequence ID" value="KAK3697650.1"/>
    <property type="molecule type" value="Genomic_DNA"/>
</dbReference>
<protein>
    <recommendedName>
        <fullName evidence="2">phosphoglycerate mutase (2,3-diphosphoglycerate-dependent)</fullName>
        <ecNumber evidence="2">5.4.2.11</ecNumber>
    </recommendedName>
</protein>
<evidence type="ECO:0000313" key="6">
    <source>
        <dbReference type="EMBL" id="KAK3697650.1"/>
    </source>
</evidence>
<accession>A0AAE0XMR7</accession>
<dbReference type="AlphaFoldDB" id="A0AAE0XMR7"/>
<evidence type="ECO:0000256" key="5">
    <source>
        <dbReference type="PIRSR" id="PIRSR613078-2"/>
    </source>
</evidence>
<dbReference type="InterPro" id="IPR005952">
    <property type="entry name" value="Phosphogly_mut1"/>
</dbReference>
<dbReference type="GO" id="GO:0004619">
    <property type="term" value="F:phosphoglycerate mutase activity"/>
    <property type="evidence" value="ECO:0007669"/>
    <property type="project" value="UniProtKB-EC"/>
</dbReference>
<dbReference type="Gene3D" id="3.40.50.1240">
    <property type="entry name" value="Phosphoglycerate mutase-like"/>
    <property type="match status" value="1"/>
</dbReference>
<evidence type="ECO:0000256" key="2">
    <source>
        <dbReference type="ARBA" id="ARBA00012028"/>
    </source>
</evidence>
<organism evidence="6 7">
    <name type="scientific">Elysia crispata</name>
    <name type="common">lettuce slug</name>
    <dbReference type="NCBI Taxonomy" id="231223"/>
    <lineage>
        <taxon>Eukaryota</taxon>
        <taxon>Metazoa</taxon>
        <taxon>Spiralia</taxon>
        <taxon>Lophotrochozoa</taxon>
        <taxon>Mollusca</taxon>
        <taxon>Gastropoda</taxon>
        <taxon>Heterobranchia</taxon>
        <taxon>Euthyneura</taxon>
        <taxon>Panpulmonata</taxon>
        <taxon>Sacoglossa</taxon>
        <taxon>Placobranchoidea</taxon>
        <taxon>Plakobranchidae</taxon>
        <taxon>Elysia</taxon>
    </lineage>
</organism>
<dbReference type="PANTHER" id="PTHR11931">
    <property type="entry name" value="PHOSPHOGLYCERATE MUTASE"/>
    <property type="match status" value="1"/>
</dbReference>
<evidence type="ECO:0000256" key="1">
    <source>
        <dbReference type="ARBA" id="ARBA00006717"/>
    </source>
</evidence>
<keyword evidence="3" id="KW-0324">Glycolysis</keyword>
<sequence length="128" mass="14305">MTGVAFHNSVNGSEGGVTQFGMGKLLLASGLEFDVAYTSVLKRAIKTLYFIQEEMDAHWLPVVRSWRLNEKHQGALQGCNKKEMAALHGEAQLKVRQVNSEIAYGGSHFDFALYFNVTLRHMKSSMII</sequence>
<dbReference type="Proteomes" id="UP001283361">
    <property type="component" value="Unassembled WGS sequence"/>
</dbReference>
<dbReference type="Pfam" id="PF00300">
    <property type="entry name" value="His_Phos_1"/>
    <property type="match status" value="1"/>
</dbReference>
<dbReference type="InterPro" id="IPR013078">
    <property type="entry name" value="His_Pase_superF_clade-1"/>
</dbReference>
<dbReference type="NCBIfam" id="TIGR01258">
    <property type="entry name" value="pgm_1"/>
    <property type="match status" value="1"/>
</dbReference>
<dbReference type="GO" id="GO:0006096">
    <property type="term" value="P:glycolytic process"/>
    <property type="evidence" value="ECO:0007669"/>
    <property type="project" value="UniProtKB-KW"/>
</dbReference>
<name>A0AAE0XMR7_9GAST</name>
<keyword evidence="7" id="KW-1185">Reference proteome</keyword>
<feature type="binding site" evidence="5">
    <location>
        <position position="81"/>
    </location>
    <ligand>
        <name>substrate</name>
    </ligand>
</feature>
<evidence type="ECO:0000256" key="3">
    <source>
        <dbReference type="ARBA" id="ARBA00023152"/>
    </source>
</evidence>
<comment type="caution">
    <text evidence="6">The sequence shown here is derived from an EMBL/GenBank/DDBJ whole genome shotgun (WGS) entry which is preliminary data.</text>
</comment>
<dbReference type="InterPro" id="IPR029033">
    <property type="entry name" value="His_PPase_superfam"/>
</dbReference>
<keyword evidence="4" id="KW-0413">Isomerase</keyword>
<feature type="binding site" evidence="5">
    <location>
        <position position="43"/>
    </location>
    <ligand>
        <name>substrate</name>
    </ligand>
</feature>
<gene>
    <name evidence="6" type="ORF">RRG08_007462</name>
</gene>